<reference evidence="1" key="1">
    <citation type="submission" date="2021-11" db="EMBL/GenBank/DDBJ databases">
        <title>Purpureocillium_takamizusanense_genome.</title>
        <authorList>
            <person name="Nguyen N.-H."/>
        </authorList>
    </citation>
    <scope>NUCLEOTIDE SEQUENCE</scope>
    <source>
        <strain evidence="1">PT3</strain>
    </source>
</reference>
<dbReference type="GeneID" id="72072687"/>
<accession>A0A9Q8QSL6</accession>
<evidence type="ECO:0000313" key="1">
    <source>
        <dbReference type="EMBL" id="UNI25035.1"/>
    </source>
</evidence>
<organism evidence="1 2">
    <name type="scientific">Purpureocillium takamizusanense</name>
    <dbReference type="NCBI Taxonomy" id="2060973"/>
    <lineage>
        <taxon>Eukaryota</taxon>
        <taxon>Fungi</taxon>
        <taxon>Dikarya</taxon>
        <taxon>Ascomycota</taxon>
        <taxon>Pezizomycotina</taxon>
        <taxon>Sordariomycetes</taxon>
        <taxon>Hypocreomycetidae</taxon>
        <taxon>Hypocreales</taxon>
        <taxon>Ophiocordycipitaceae</taxon>
        <taxon>Purpureocillium</taxon>
    </lineage>
</organism>
<sequence>MPTTLNLAGQGPVTLDWALAEERDVIDWASYRPAADRLIQDLWSQKDTIEALIRYHMCLTKRDDCVVLPPQHWIQGAFNMCIFAEITYGGSAKSGNTRRVVFRCPMPHKLAEARSPGTIDEKMGCEIGAYAWVEDHCPEIPSPHLFGFGLTNGRHFTHSKHMPLLPRTLRHCWRFIHWVFGLPLLSHYVQNHPSGNLTSAYMLLEYLGPDTGRMLSDTFGAQWRDVERRKRLFRGMSRIMLSLAKIPQPRIGSFCFNDDGTITLTNRPLSFDEEWNVTGLIDLEWICALPREMHCVPYWLTGCAIDGLIDEHSDEFDKVREEFMLIFGQEERLMRARARDFCLTKVMRETWDSRGVWFWYCISSVNAMCFLLEANILPAGSLGPEAEGVISKFWCRDSRAVVKAKLEDRKAYDEELRKLFR</sequence>
<evidence type="ECO:0000313" key="2">
    <source>
        <dbReference type="Proteomes" id="UP000829364"/>
    </source>
</evidence>
<protein>
    <recommendedName>
        <fullName evidence="3">Aminoglycoside phosphotransferase domain-containing protein</fullName>
    </recommendedName>
</protein>
<evidence type="ECO:0008006" key="3">
    <source>
        <dbReference type="Google" id="ProtNLM"/>
    </source>
</evidence>
<dbReference type="RefSeq" id="XP_047848516.1">
    <property type="nucleotide sequence ID" value="XM_047992502.1"/>
</dbReference>
<dbReference type="PANTHER" id="PTHR21310">
    <property type="entry name" value="AMINOGLYCOSIDE PHOSPHOTRANSFERASE-RELATED-RELATED"/>
    <property type="match status" value="1"/>
</dbReference>
<dbReference type="EMBL" id="CP086367">
    <property type="protein sequence ID" value="UNI25035.1"/>
    <property type="molecule type" value="Genomic_DNA"/>
</dbReference>
<name>A0A9Q8QSL6_9HYPO</name>
<dbReference type="KEGG" id="ptkz:JDV02_010744"/>
<proteinExistence type="predicted"/>
<dbReference type="PANTHER" id="PTHR21310:SF37">
    <property type="entry name" value="AMINOGLYCOSIDE PHOSPHOTRANSFERASE DOMAIN-CONTAINING PROTEIN"/>
    <property type="match status" value="1"/>
</dbReference>
<keyword evidence="2" id="KW-1185">Reference proteome</keyword>
<dbReference type="InterPro" id="IPR051678">
    <property type="entry name" value="AGP_Transferase"/>
</dbReference>
<dbReference type="AlphaFoldDB" id="A0A9Q8QSL6"/>
<gene>
    <name evidence="1" type="ORF">JDV02_010744</name>
</gene>
<dbReference type="OrthoDB" id="3645574at2759"/>
<dbReference type="Proteomes" id="UP000829364">
    <property type="component" value="Chromosome 14"/>
</dbReference>